<proteinExistence type="predicted"/>
<dbReference type="Proteomes" id="UP000001227">
    <property type="component" value="Chromosome"/>
</dbReference>
<feature type="domain" description="DUF5655" evidence="1">
    <location>
        <begin position="104"/>
        <end position="214"/>
    </location>
</feature>
<dbReference type="RefSeq" id="WP_012472789.1">
    <property type="nucleotide sequence ID" value="NC_010830.1"/>
</dbReference>
<gene>
    <name evidence="2" type="ordered locus">Aasi_0623</name>
</gene>
<dbReference type="InterPro" id="IPR025629">
    <property type="entry name" value="DUF4287"/>
</dbReference>
<dbReference type="OrthoDB" id="9809825at2"/>
<dbReference type="HOGENOM" id="CLU_101670_1_0_10"/>
<protein>
    <recommendedName>
        <fullName evidence="1">DUF5655 domain-containing protein</fullName>
    </recommendedName>
</protein>
<evidence type="ECO:0000313" key="2">
    <source>
        <dbReference type="EMBL" id="ACE06021.1"/>
    </source>
</evidence>
<organism evidence="2 3">
    <name type="scientific">Amoebophilus asiaticus (strain 5a2)</name>
    <dbReference type="NCBI Taxonomy" id="452471"/>
    <lineage>
        <taxon>Bacteria</taxon>
        <taxon>Pseudomonadati</taxon>
        <taxon>Bacteroidota</taxon>
        <taxon>Cytophagia</taxon>
        <taxon>Cytophagales</taxon>
        <taxon>Amoebophilaceae</taxon>
        <taxon>Candidatus Amoebophilus</taxon>
    </lineage>
</organism>
<keyword evidence="3" id="KW-1185">Reference proteome</keyword>
<dbReference type="Pfam" id="PF18899">
    <property type="entry name" value="DUF5655"/>
    <property type="match status" value="1"/>
</dbReference>
<evidence type="ECO:0000313" key="3">
    <source>
        <dbReference type="Proteomes" id="UP000001227"/>
    </source>
</evidence>
<dbReference type="InterPro" id="IPR043714">
    <property type="entry name" value="DUF5655"/>
</dbReference>
<dbReference type="eggNOG" id="ENOG502Z9ZF">
    <property type="taxonomic scope" value="Bacteria"/>
</dbReference>
<reference evidence="2 3" key="1">
    <citation type="journal article" date="2010" name="J. Bacteriol.">
        <title>The genome of the amoeba symbiont 'Candidatus Amoebophilus asiaticus' reveals common mechanisms for host cell interaction among amoeba-associated bacteria.</title>
        <authorList>
            <person name="Schmitz-Esser S."/>
            <person name="Tischler P."/>
            <person name="Arnold R."/>
            <person name="Montanaro J."/>
            <person name="Wagner M."/>
            <person name="Rattei T."/>
            <person name="Horn M."/>
        </authorList>
    </citation>
    <scope>NUCLEOTIDE SEQUENCE [LARGE SCALE GENOMIC DNA]</scope>
    <source>
        <strain evidence="2 3">5a2</strain>
    </source>
</reference>
<dbReference type="AlphaFoldDB" id="B3ES19"/>
<sequence length="223" mass="25276">MAHLIQPVLNTSTKSKFIYGIHPVVRRLQIWTASLKEKTGKTLEEWVELVQQSNLKTRAERRDWLKREFEFGIIAASLIAERAEGQGWGDGDPTAYLKAAQGYVDAMFSGPKESLHPIYEILLSISYKLGKDVKACPCKTIVPLYRNHVFAQIKPTTRNRIDLGLALGNMETPSRLISTGGYEKNDRITHRIPLTQLTEIDEEVKHWLNIAYELDGKGLTKNS</sequence>
<name>B3ES19_AMOA5</name>
<accession>B3ES19</accession>
<dbReference type="Pfam" id="PF14117">
    <property type="entry name" value="DUF4287"/>
    <property type="match status" value="1"/>
</dbReference>
<evidence type="ECO:0000259" key="1">
    <source>
        <dbReference type="Pfam" id="PF18899"/>
    </source>
</evidence>
<dbReference type="EMBL" id="CP001102">
    <property type="protein sequence ID" value="ACE06021.1"/>
    <property type="molecule type" value="Genomic_DNA"/>
</dbReference>
<dbReference type="KEGG" id="aas:Aasi_0623"/>